<gene>
    <name evidence="1" type="ORF">LCGC14_1111900</name>
</gene>
<dbReference type="EMBL" id="LAZR01005081">
    <property type="protein sequence ID" value="KKN03014.1"/>
    <property type="molecule type" value="Genomic_DNA"/>
</dbReference>
<protein>
    <submittedName>
        <fullName evidence="1">Uncharacterized protein</fullName>
    </submittedName>
</protein>
<reference evidence="1" key="1">
    <citation type="journal article" date="2015" name="Nature">
        <title>Complex archaea that bridge the gap between prokaryotes and eukaryotes.</title>
        <authorList>
            <person name="Spang A."/>
            <person name="Saw J.H."/>
            <person name="Jorgensen S.L."/>
            <person name="Zaremba-Niedzwiedzka K."/>
            <person name="Martijn J."/>
            <person name="Lind A.E."/>
            <person name="van Eijk R."/>
            <person name="Schleper C."/>
            <person name="Guy L."/>
            <person name="Ettema T.J."/>
        </authorList>
    </citation>
    <scope>NUCLEOTIDE SEQUENCE</scope>
</reference>
<organism evidence="1">
    <name type="scientific">marine sediment metagenome</name>
    <dbReference type="NCBI Taxonomy" id="412755"/>
    <lineage>
        <taxon>unclassified sequences</taxon>
        <taxon>metagenomes</taxon>
        <taxon>ecological metagenomes</taxon>
    </lineage>
</organism>
<proteinExistence type="predicted"/>
<sequence length="60" mass="7003">MVNKKEKTRENYQVSIGPTMKKVVEKQKQNVREVTKNVCNPSNWEVMEILANKILDNDLV</sequence>
<name>A0A0F9MB87_9ZZZZ</name>
<dbReference type="AlphaFoldDB" id="A0A0F9MB87"/>
<evidence type="ECO:0000313" key="1">
    <source>
        <dbReference type="EMBL" id="KKN03014.1"/>
    </source>
</evidence>
<accession>A0A0F9MB87</accession>
<comment type="caution">
    <text evidence="1">The sequence shown here is derived from an EMBL/GenBank/DDBJ whole genome shotgun (WGS) entry which is preliminary data.</text>
</comment>